<keyword evidence="3" id="KW-1185">Reference proteome</keyword>
<proteinExistence type="predicted"/>
<evidence type="ECO:0000313" key="2">
    <source>
        <dbReference type="EMBL" id="KAG4414164.1"/>
    </source>
</evidence>
<organism evidence="2 3">
    <name type="scientific">Cadophora malorum</name>
    <dbReference type="NCBI Taxonomy" id="108018"/>
    <lineage>
        <taxon>Eukaryota</taxon>
        <taxon>Fungi</taxon>
        <taxon>Dikarya</taxon>
        <taxon>Ascomycota</taxon>
        <taxon>Pezizomycotina</taxon>
        <taxon>Leotiomycetes</taxon>
        <taxon>Helotiales</taxon>
        <taxon>Ploettnerulaceae</taxon>
        <taxon>Cadophora</taxon>
    </lineage>
</organism>
<dbReference type="PANTHER" id="PTHR38788">
    <property type="entry name" value="CLR5 DOMAIN-CONTAINING PROTEIN"/>
    <property type="match status" value="1"/>
</dbReference>
<comment type="caution">
    <text evidence="2">The sequence shown here is derived from an EMBL/GenBank/DDBJ whole genome shotgun (WGS) entry which is preliminary data.</text>
</comment>
<accession>A0A8H7W7X2</accession>
<gene>
    <name evidence="2" type="ORF">IFR04_012691</name>
</gene>
<evidence type="ECO:0000313" key="3">
    <source>
        <dbReference type="Proteomes" id="UP000664132"/>
    </source>
</evidence>
<dbReference type="Pfam" id="PF14420">
    <property type="entry name" value="Clr5"/>
    <property type="match status" value="1"/>
</dbReference>
<name>A0A8H7W7X2_9HELO</name>
<evidence type="ECO:0000259" key="1">
    <source>
        <dbReference type="Pfam" id="PF14420"/>
    </source>
</evidence>
<dbReference type="Proteomes" id="UP000664132">
    <property type="component" value="Unassembled WGS sequence"/>
</dbReference>
<dbReference type="PANTHER" id="PTHR38788:SF3">
    <property type="entry name" value="CLR5 DOMAIN-CONTAINING PROTEIN"/>
    <property type="match status" value="1"/>
</dbReference>
<dbReference type="OrthoDB" id="5308957at2759"/>
<dbReference type="InterPro" id="IPR025676">
    <property type="entry name" value="Clr5_dom"/>
</dbReference>
<reference evidence="2" key="1">
    <citation type="submission" date="2021-02" db="EMBL/GenBank/DDBJ databases">
        <title>Genome sequence Cadophora malorum strain M34.</title>
        <authorList>
            <person name="Stefanovic E."/>
            <person name="Vu D."/>
            <person name="Scully C."/>
            <person name="Dijksterhuis J."/>
            <person name="Roader J."/>
            <person name="Houbraken J."/>
        </authorList>
    </citation>
    <scope>NUCLEOTIDE SEQUENCE</scope>
    <source>
        <strain evidence="2">M34</strain>
    </source>
</reference>
<dbReference type="AlphaFoldDB" id="A0A8H7W7X2"/>
<protein>
    <recommendedName>
        <fullName evidence="1">Clr5 domain-containing protein</fullName>
    </recommendedName>
</protein>
<dbReference type="EMBL" id="JAFJYH010000278">
    <property type="protein sequence ID" value="KAG4414164.1"/>
    <property type="molecule type" value="Genomic_DNA"/>
</dbReference>
<sequence length="415" mass="47063">MTNVSLLGRVATMNQQPPGTNPRSGLSKAEWEIRRSQITRLYRDENLKLKEVMAIMKQTGFVATERMYKDRMKKWGLAKYIKEHEAVAILRMNSERAAQGKTTSIVLNNQTVDLDRFLRRAKRKGLRSTRDAAEVLPSYISCKTPPPERVPESLVEDQPSDFLTQELPRTPTVSSISASLVSTQWPSEGESDEADIDDVVPRIDQSILSLYPAFMNLYRSPSPPKILYIPEELFRNIKSYYSGSFENGHWINQECGNGALYKVSNLPDSDPRNEFLGYCYMAADLRARGSFVEFRRVVSKAFGLVENILRSNHPRTLDRLFESFLYLVNNGLLEVALLLRDYIRDLTRHNTSTVQPYGRVFRLIGTLDDNSLGQTIARSWKCNNDALGDGLGQFSDPGLLARLNYIQNVHGAMAP</sequence>
<feature type="domain" description="Clr5" evidence="1">
    <location>
        <begin position="28"/>
        <end position="79"/>
    </location>
</feature>